<proteinExistence type="predicted"/>
<evidence type="ECO:0000313" key="9">
    <source>
        <dbReference type="RefSeq" id="XP_033537657.1"/>
    </source>
</evidence>
<dbReference type="GO" id="GO:0061630">
    <property type="term" value="F:ubiquitin protein ligase activity"/>
    <property type="evidence" value="ECO:0007669"/>
    <property type="project" value="InterPro"/>
</dbReference>
<dbReference type="PROSITE" id="PS50103">
    <property type="entry name" value="ZF_C3H1"/>
    <property type="match status" value="2"/>
</dbReference>
<dbReference type="PANTHER" id="PTHR11224:SF10">
    <property type="entry name" value="IP09428P-RELATED"/>
    <property type="match status" value="1"/>
</dbReference>
<feature type="compositionally biased region" description="Polar residues" evidence="5">
    <location>
        <begin position="527"/>
        <end position="538"/>
    </location>
</feature>
<keyword evidence="2 4" id="KW-0863">Zinc-finger</keyword>
<dbReference type="AlphaFoldDB" id="A0A6G1GDP5"/>
<keyword evidence="1 4" id="KW-0479">Metal-binding</keyword>
<dbReference type="InterPro" id="IPR000571">
    <property type="entry name" value="Znf_CCCH"/>
</dbReference>
<evidence type="ECO:0000256" key="4">
    <source>
        <dbReference type="PROSITE-ProRule" id="PRU00723"/>
    </source>
</evidence>
<feature type="domain" description="C3H1-type" evidence="6">
    <location>
        <begin position="84"/>
        <end position="111"/>
    </location>
</feature>
<feature type="compositionally biased region" description="Gly residues" evidence="5">
    <location>
        <begin position="18"/>
        <end position="29"/>
    </location>
</feature>
<evidence type="ECO:0000313" key="8">
    <source>
        <dbReference type="Proteomes" id="UP000504638"/>
    </source>
</evidence>
<dbReference type="GeneID" id="54414177"/>
<reference evidence="7 9" key="1">
    <citation type="submission" date="2020-01" db="EMBL/GenBank/DDBJ databases">
        <authorList>
            <consortium name="DOE Joint Genome Institute"/>
            <person name="Haridas S."/>
            <person name="Albert R."/>
            <person name="Binder M."/>
            <person name="Bloem J."/>
            <person name="Labutti K."/>
            <person name="Salamov A."/>
            <person name="Andreopoulos B."/>
            <person name="Baker S.E."/>
            <person name="Barry K."/>
            <person name="Bills G."/>
            <person name="Bluhm B.H."/>
            <person name="Cannon C."/>
            <person name="Castanera R."/>
            <person name="Culley D.E."/>
            <person name="Daum C."/>
            <person name="Ezra D."/>
            <person name="Gonzalez J.B."/>
            <person name="Henrissat B."/>
            <person name="Kuo A."/>
            <person name="Liang C."/>
            <person name="Lipzen A."/>
            <person name="Lutzoni F."/>
            <person name="Magnuson J."/>
            <person name="Mondo S."/>
            <person name="Nolan M."/>
            <person name="Ohm R."/>
            <person name="Pangilinan J."/>
            <person name="Park H.-J."/>
            <person name="Ramirez L."/>
            <person name="Alfaro M."/>
            <person name="Sun H."/>
            <person name="Tritt A."/>
            <person name="Yoshinaga Y."/>
            <person name="Zwiers L.-H."/>
            <person name="Turgeon B.G."/>
            <person name="Goodwin S.B."/>
            <person name="Spatafora J.W."/>
            <person name="Crous P.W."/>
            <person name="Grigoriev I.V."/>
        </authorList>
    </citation>
    <scope>NUCLEOTIDE SEQUENCE</scope>
    <source>
        <strain evidence="7 9">CBS 781.70</strain>
    </source>
</reference>
<feature type="domain" description="C3H1-type" evidence="6">
    <location>
        <begin position="115"/>
        <end position="137"/>
    </location>
</feature>
<feature type="region of interest" description="Disordered" evidence="5">
    <location>
        <begin position="365"/>
        <end position="399"/>
    </location>
</feature>
<feature type="zinc finger region" description="C3H1-type" evidence="4">
    <location>
        <begin position="115"/>
        <end position="137"/>
    </location>
</feature>
<dbReference type="EMBL" id="ML975150">
    <property type="protein sequence ID" value="KAF1816026.1"/>
    <property type="molecule type" value="Genomic_DNA"/>
</dbReference>
<sequence>MSGLPPPFAPGSGANGQSTGGTSGSGAGAGNARQVRQRPSGDFRRSSTGGSQGAQPVPGGRNSTGGLPAPVQRPFGPASPPNKNTKHVPCKFFRQGACQAGTACPFLHTLDVVTPCKYYQKGNCKFGMKCANQHIMPDGRIANRPNYGMGSSQPPVALGNRVALHSPTTPAPPSSLLTLQAQRNQGPPGAIRPGPNGEYTYGPAQQYMGSMGIGGDMNSLLDPSAHDLGSSPTSMARSYTIRDAPLPESFDPQGVSVIPRTGPMAASVPAHFGIDLASPQPVATGNNKTGSGLSFTSGSPAAGPLRHGTGIDAVVNSRNVQSTNRGFPSFGSSPPTISDDLASGRRTMHSDRYRNLKQPFLSASLGAAGSRSPMGFGPMNSMRSPSGYDAARASDADAGEWDPAMQLDEDLLERDLRASLDIDNKPHKPLTDRRLSRNGEDDAFNMRPLNAALSSPRLDPSSSFRPLGHRHSLSGLGSENVLGSSFGAVGTPGSKVGSPPSGFVGSPSRFSQFFSKSTTKESSTTTNGNTVDPPSNNGAMPISKAPSNPGPSPFGHVGSPLRTASFGVGSPEGDLNAGFSRSPPPHRKNSGSLSVLSQQLQRTKRSGSTTEPSDIAEQPPSRTTADTASLAPAPAPPMKRITSTSSNIPSHGIAETEEEELFEMDVEEGLSPGGGKADAEEKGRGKRSSWQKAWGQGFDGVGRGLGVRGR</sequence>
<dbReference type="InterPro" id="IPR045072">
    <property type="entry name" value="MKRN-like"/>
</dbReference>
<dbReference type="SUPFAM" id="SSF90229">
    <property type="entry name" value="CCCH zinc finger"/>
    <property type="match status" value="1"/>
</dbReference>
<evidence type="ECO:0000256" key="3">
    <source>
        <dbReference type="ARBA" id="ARBA00022833"/>
    </source>
</evidence>
<feature type="compositionally biased region" description="Gly residues" evidence="5">
    <location>
        <begin position="697"/>
        <end position="710"/>
    </location>
</feature>
<feature type="region of interest" description="Disordered" evidence="5">
    <location>
        <begin position="490"/>
        <end position="710"/>
    </location>
</feature>
<dbReference type="Gene3D" id="4.10.1000.10">
    <property type="entry name" value="Zinc finger, CCCH-type"/>
    <property type="match status" value="1"/>
</dbReference>
<reference evidence="9" key="2">
    <citation type="submission" date="2020-04" db="EMBL/GenBank/DDBJ databases">
        <authorList>
            <consortium name="NCBI Genome Project"/>
        </authorList>
    </citation>
    <scope>NUCLEOTIDE SEQUENCE</scope>
    <source>
        <strain evidence="9">CBS 781.70</strain>
    </source>
</reference>
<protein>
    <recommendedName>
        <fullName evidence="6">C3H1-type domain-containing protein</fullName>
    </recommendedName>
</protein>
<dbReference type="Pfam" id="PF14608">
    <property type="entry name" value="zf-CCCH_2"/>
    <property type="match status" value="1"/>
</dbReference>
<feature type="zinc finger region" description="C3H1-type" evidence="4">
    <location>
        <begin position="84"/>
        <end position="111"/>
    </location>
</feature>
<feature type="region of interest" description="Disordered" evidence="5">
    <location>
        <begin position="1"/>
        <end position="84"/>
    </location>
</feature>
<dbReference type="RefSeq" id="XP_033537657.1">
    <property type="nucleotide sequence ID" value="XM_033673607.1"/>
</dbReference>
<dbReference type="GO" id="GO:0008270">
    <property type="term" value="F:zinc ion binding"/>
    <property type="evidence" value="ECO:0007669"/>
    <property type="project" value="UniProtKB-KW"/>
</dbReference>
<dbReference type="InterPro" id="IPR036855">
    <property type="entry name" value="Znf_CCCH_sf"/>
</dbReference>
<feature type="compositionally biased region" description="Low complexity" evidence="5">
    <location>
        <begin position="592"/>
        <end position="601"/>
    </location>
</feature>
<accession>A0A6G1GDP5</accession>
<reference evidence="9" key="3">
    <citation type="submission" date="2025-04" db="UniProtKB">
        <authorList>
            <consortium name="RefSeq"/>
        </authorList>
    </citation>
    <scope>IDENTIFICATION</scope>
    <source>
        <strain evidence="9">CBS 781.70</strain>
    </source>
</reference>
<evidence type="ECO:0000256" key="1">
    <source>
        <dbReference type="ARBA" id="ARBA00022723"/>
    </source>
</evidence>
<evidence type="ECO:0000256" key="5">
    <source>
        <dbReference type="SAM" id="MobiDB-lite"/>
    </source>
</evidence>
<gene>
    <name evidence="7 9" type="ORF">P152DRAFT_108186</name>
</gene>
<evidence type="ECO:0000259" key="6">
    <source>
        <dbReference type="PROSITE" id="PS50103"/>
    </source>
</evidence>
<organism evidence="7">
    <name type="scientific">Eremomyces bilateralis CBS 781.70</name>
    <dbReference type="NCBI Taxonomy" id="1392243"/>
    <lineage>
        <taxon>Eukaryota</taxon>
        <taxon>Fungi</taxon>
        <taxon>Dikarya</taxon>
        <taxon>Ascomycota</taxon>
        <taxon>Pezizomycotina</taxon>
        <taxon>Dothideomycetes</taxon>
        <taxon>Dothideomycetes incertae sedis</taxon>
        <taxon>Eremomycetales</taxon>
        <taxon>Eremomycetaceae</taxon>
        <taxon>Eremomyces</taxon>
    </lineage>
</organism>
<keyword evidence="3 4" id="KW-0862">Zinc</keyword>
<dbReference type="Pfam" id="PF00642">
    <property type="entry name" value="zf-CCCH"/>
    <property type="match status" value="1"/>
</dbReference>
<feature type="compositionally biased region" description="Acidic residues" evidence="5">
    <location>
        <begin position="655"/>
        <end position="668"/>
    </location>
</feature>
<dbReference type="SMART" id="SM00356">
    <property type="entry name" value="ZnF_C3H1"/>
    <property type="match status" value="2"/>
</dbReference>
<feature type="region of interest" description="Disordered" evidence="5">
    <location>
        <begin position="422"/>
        <end position="471"/>
    </location>
</feature>
<evidence type="ECO:0000256" key="2">
    <source>
        <dbReference type="ARBA" id="ARBA00022771"/>
    </source>
</evidence>
<feature type="compositionally biased region" description="Basic and acidic residues" evidence="5">
    <location>
        <begin position="422"/>
        <end position="440"/>
    </location>
</feature>
<dbReference type="PANTHER" id="PTHR11224">
    <property type="entry name" value="MAKORIN-RELATED"/>
    <property type="match status" value="1"/>
</dbReference>
<feature type="compositionally biased region" description="Low complexity" evidence="5">
    <location>
        <begin position="490"/>
        <end position="526"/>
    </location>
</feature>
<keyword evidence="8" id="KW-1185">Reference proteome</keyword>
<name>A0A6G1GDP5_9PEZI</name>
<dbReference type="GO" id="GO:0000209">
    <property type="term" value="P:protein polyubiquitination"/>
    <property type="evidence" value="ECO:0007669"/>
    <property type="project" value="InterPro"/>
</dbReference>
<dbReference type="OrthoDB" id="411372at2759"/>
<dbReference type="Proteomes" id="UP000504638">
    <property type="component" value="Unplaced"/>
</dbReference>
<evidence type="ECO:0000313" key="7">
    <source>
        <dbReference type="EMBL" id="KAF1816026.1"/>
    </source>
</evidence>